<protein>
    <submittedName>
        <fullName evidence="1">Uncharacterized protein</fullName>
    </submittedName>
</protein>
<accession>A0A381TVY9</accession>
<sequence length="41" mass="4826">MVNDNDSLPSHFPKRSYLKIGVTTEKFGILPMQQFDELIEW</sequence>
<dbReference type="AlphaFoldDB" id="A0A381TVY9"/>
<reference evidence="1" key="1">
    <citation type="submission" date="2018-05" db="EMBL/GenBank/DDBJ databases">
        <authorList>
            <person name="Lanie J.A."/>
            <person name="Ng W.-L."/>
            <person name="Kazmierczak K.M."/>
            <person name="Andrzejewski T.M."/>
            <person name="Davidsen T.M."/>
            <person name="Wayne K.J."/>
            <person name="Tettelin H."/>
            <person name="Glass J.I."/>
            <person name="Rusch D."/>
            <person name="Podicherti R."/>
            <person name="Tsui H.-C.T."/>
            <person name="Winkler M.E."/>
        </authorList>
    </citation>
    <scope>NUCLEOTIDE SEQUENCE</scope>
</reference>
<name>A0A381TVY9_9ZZZZ</name>
<proteinExistence type="predicted"/>
<organism evidence="1">
    <name type="scientific">marine metagenome</name>
    <dbReference type="NCBI Taxonomy" id="408172"/>
    <lineage>
        <taxon>unclassified sequences</taxon>
        <taxon>metagenomes</taxon>
        <taxon>ecological metagenomes</taxon>
    </lineage>
</organism>
<evidence type="ECO:0000313" key="1">
    <source>
        <dbReference type="EMBL" id="SVA18263.1"/>
    </source>
</evidence>
<gene>
    <name evidence="1" type="ORF">METZ01_LOCUS71117</name>
</gene>
<dbReference type="EMBL" id="UINC01004986">
    <property type="protein sequence ID" value="SVA18263.1"/>
    <property type="molecule type" value="Genomic_DNA"/>
</dbReference>